<evidence type="ECO:0000313" key="3">
    <source>
        <dbReference type="Proteomes" id="UP000181897"/>
    </source>
</evidence>
<proteinExistence type="predicted"/>
<dbReference type="SUPFAM" id="SSF53254">
    <property type="entry name" value="Phosphoglycerate mutase-like"/>
    <property type="match status" value="1"/>
</dbReference>
<reference evidence="2 3" key="1">
    <citation type="submission" date="2016-11" db="EMBL/GenBank/DDBJ databases">
        <title>Complete genome sequence of Sulfitobacter sp. AM1-D1, a toxic bacteria associated with marine dinoflagellate Alexandrium minutum in East China Sea.</title>
        <authorList>
            <person name="Yang Q."/>
            <person name="Zhang X."/>
            <person name="Tian X."/>
        </authorList>
    </citation>
    <scope>NUCLEOTIDE SEQUENCE [LARGE SCALE GENOMIC DNA]</scope>
    <source>
        <strain evidence="2 3">AM1-D1</strain>
    </source>
</reference>
<gene>
    <name evidence="2" type="ORF">BOO69_03165</name>
</gene>
<dbReference type="CDD" id="cd07040">
    <property type="entry name" value="HP"/>
    <property type="match status" value="1"/>
</dbReference>
<dbReference type="GO" id="GO:0016787">
    <property type="term" value="F:hydrolase activity"/>
    <property type="evidence" value="ECO:0007669"/>
    <property type="project" value="UniProtKB-KW"/>
</dbReference>
<dbReference type="Proteomes" id="UP000181897">
    <property type="component" value="Chromosome"/>
</dbReference>
<keyword evidence="3" id="KW-1185">Reference proteome</keyword>
<accession>A0A1J0WEE0</accession>
<dbReference type="OrthoDB" id="280692at2"/>
<dbReference type="RefSeq" id="WP_071970233.1">
    <property type="nucleotide sequence ID" value="NZ_CP018076.1"/>
</dbReference>
<dbReference type="InterPro" id="IPR029033">
    <property type="entry name" value="His_PPase_superfam"/>
</dbReference>
<keyword evidence="1" id="KW-0378">Hydrolase</keyword>
<dbReference type="PANTHER" id="PTHR20935">
    <property type="entry name" value="PHOSPHOGLYCERATE MUTASE-RELATED"/>
    <property type="match status" value="1"/>
</dbReference>
<organism evidence="2 3">
    <name type="scientific">Sulfitobacter alexandrii</name>
    <dbReference type="NCBI Taxonomy" id="1917485"/>
    <lineage>
        <taxon>Bacteria</taxon>
        <taxon>Pseudomonadati</taxon>
        <taxon>Pseudomonadota</taxon>
        <taxon>Alphaproteobacteria</taxon>
        <taxon>Rhodobacterales</taxon>
        <taxon>Roseobacteraceae</taxon>
        <taxon>Sulfitobacter</taxon>
    </lineage>
</organism>
<dbReference type="Pfam" id="PF00300">
    <property type="entry name" value="His_Phos_1"/>
    <property type="match status" value="1"/>
</dbReference>
<dbReference type="SMART" id="SM00855">
    <property type="entry name" value="PGAM"/>
    <property type="match status" value="1"/>
</dbReference>
<name>A0A1J0WEE0_9RHOB</name>
<sequence>MAEMLVIRHGQASFGQDDYDVLSDLGKRQSAAVGAVLRDLGWVPDRLVTGTLTRQKDTLSEMGFSDPPEEHAGFNEYDFHDLLHARYAGQVPDLVKGDRKAHFRALRDTIFEWQDEKFDGAAETWEQFAERIEAARSFATDTDARRVLVISSGGVIGQLVATALGAPRRQMMNLNLQIRNTSITRFVFSGDNFSLAEFNATPHFSHAEGAKLISYS</sequence>
<dbReference type="EMBL" id="CP018076">
    <property type="protein sequence ID" value="APE42526.1"/>
    <property type="molecule type" value="Genomic_DNA"/>
</dbReference>
<dbReference type="InterPro" id="IPR051021">
    <property type="entry name" value="Mito_Ser/Thr_phosphatase"/>
</dbReference>
<evidence type="ECO:0000256" key="1">
    <source>
        <dbReference type="ARBA" id="ARBA00022801"/>
    </source>
</evidence>
<dbReference type="PANTHER" id="PTHR20935:SF0">
    <property type="entry name" value="SERINE_THREONINE-PROTEIN PHOSPHATASE PGAM5, MITOCHONDRIAL"/>
    <property type="match status" value="1"/>
</dbReference>
<dbReference type="AlphaFoldDB" id="A0A1J0WEE0"/>
<dbReference type="Gene3D" id="3.40.50.1240">
    <property type="entry name" value="Phosphoglycerate mutase-like"/>
    <property type="match status" value="1"/>
</dbReference>
<dbReference type="InterPro" id="IPR013078">
    <property type="entry name" value="His_Pase_superF_clade-1"/>
</dbReference>
<dbReference type="KEGG" id="suam:BOO69_03165"/>
<evidence type="ECO:0000313" key="2">
    <source>
        <dbReference type="EMBL" id="APE42526.1"/>
    </source>
</evidence>
<dbReference type="STRING" id="1917485.BOO69_03165"/>
<protein>
    <submittedName>
        <fullName evidence="2">Phosphoglycerate mutase</fullName>
    </submittedName>
</protein>